<protein>
    <submittedName>
        <fullName evidence="4">Nucleolin</fullName>
    </submittedName>
</protein>
<evidence type="ECO:0000313" key="3">
    <source>
        <dbReference type="Proteomes" id="UP000695000"/>
    </source>
</evidence>
<sequence>MRKLLLVFLLARSGFAGEQNNNKTKRGLIHESHYYGESGPFRPVATLYHHHHQQQHHQDNNPSPSQQNYYSNKPEPKVASQQVLYEYQQTPHSAVSNVHVNQQFQNAPVTEPTYPQHQPSQYVNPVQHSTYIQHVPYIPQQQQNPSPHYTPAKYIYVNNKVMYQTPQQLHPLAPRPYKLPLPLPQKVQPAPVLPPLTYQNYHLTTTTAKPITTPKQEVKKVVEEVQEDEEDDEEDAEEEDEDEEEDVPFGRYKFVEDEEEDADEDEDKLRDEEEDEDSHRGSSTSYRTHKPKNASKYSMGYRYKEGYKTKSNYNQKKPAKKQREPSYNAKKHHHHHQRHKSEPIQGKSSQQIPVTVKKVYREKWYISKNSDKTH</sequence>
<dbReference type="RefSeq" id="XP_017775689.1">
    <property type="nucleotide sequence ID" value="XM_017920200.1"/>
</dbReference>
<keyword evidence="3" id="KW-1185">Reference proteome</keyword>
<dbReference type="Proteomes" id="UP000695000">
    <property type="component" value="Unplaced"/>
</dbReference>
<name>A0ABM1MM89_NICVS</name>
<dbReference type="GeneID" id="108562024"/>
<feature type="signal peptide" evidence="2">
    <location>
        <begin position="1"/>
        <end position="16"/>
    </location>
</feature>
<accession>A0ABM1MM89</accession>
<reference evidence="4" key="1">
    <citation type="submission" date="2025-08" db="UniProtKB">
        <authorList>
            <consortium name="RefSeq"/>
        </authorList>
    </citation>
    <scope>IDENTIFICATION</scope>
    <source>
        <tissue evidence="4">Whole Larva</tissue>
    </source>
</reference>
<feature type="compositionally biased region" description="Acidic residues" evidence="1">
    <location>
        <begin position="256"/>
        <end position="276"/>
    </location>
</feature>
<evidence type="ECO:0000313" key="4">
    <source>
        <dbReference type="RefSeq" id="XP_017775689.1"/>
    </source>
</evidence>
<evidence type="ECO:0000256" key="2">
    <source>
        <dbReference type="SAM" id="SignalP"/>
    </source>
</evidence>
<gene>
    <name evidence="4" type="primary">LOC108562024</name>
</gene>
<organism evidence="3 4">
    <name type="scientific">Nicrophorus vespilloides</name>
    <name type="common">Boreal carrion beetle</name>
    <dbReference type="NCBI Taxonomy" id="110193"/>
    <lineage>
        <taxon>Eukaryota</taxon>
        <taxon>Metazoa</taxon>
        <taxon>Ecdysozoa</taxon>
        <taxon>Arthropoda</taxon>
        <taxon>Hexapoda</taxon>
        <taxon>Insecta</taxon>
        <taxon>Pterygota</taxon>
        <taxon>Neoptera</taxon>
        <taxon>Endopterygota</taxon>
        <taxon>Coleoptera</taxon>
        <taxon>Polyphaga</taxon>
        <taxon>Staphyliniformia</taxon>
        <taxon>Silphidae</taxon>
        <taxon>Nicrophorinae</taxon>
        <taxon>Nicrophorus</taxon>
    </lineage>
</organism>
<feature type="compositionally biased region" description="Polar residues" evidence="1">
    <location>
        <begin position="60"/>
        <end position="71"/>
    </location>
</feature>
<proteinExistence type="predicted"/>
<feature type="chain" id="PRO_5046568150" evidence="2">
    <location>
        <begin position="17"/>
        <end position="374"/>
    </location>
</feature>
<feature type="region of interest" description="Disordered" evidence="1">
    <location>
        <begin position="208"/>
        <end position="355"/>
    </location>
</feature>
<keyword evidence="2" id="KW-0732">Signal</keyword>
<feature type="compositionally biased region" description="Acidic residues" evidence="1">
    <location>
        <begin position="224"/>
        <end position="247"/>
    </location>
</feature>
<evidence type="ECO:0000256" key="1">
    <source>
        <dbReference type="SAM" id="MobiDB-lite"/>
    </source>
</evidence>
<feature type="region of interest" description="Disordered" evidence="1">
    <location>
        <begin position="49"/>
        <end position="77"/>
    </location>
</feature>
<feature type="compositionally biased region" description="Basic residues" evidence="1">
    <location>
        <begin position="329"/>
        <end position="339"/>
    </location>
</feature>